<dbReference type="EMBL" id="VIIS01000923">
    <property type="protein sequence ID" value="KAF0303675.1"/>
    <property type="molecule type" value="Genomic_DNA"/>
</dbReference>
<feature type="chain" id="PRO_5025595185" evidence="1">
    <location>
        <begin position="29"/>
        <end position="98"/>
    </location>
</feature>
<name>A0A6A4WAR8_AMPAM</name>
<evidence type="ECO:0000256" key="1">
    <source>
        <dbReference type="SAM" id="SignalP"/>
    </source>
</evidence>
<organism evidence="2 3">
    <name type="scientific">Amphibalanus amphitrite</name>
    <name type="common">Striped barnacle</name>
    <name type="synonym">Balanus amphitrite</name>
    <dbReference type="NCBI Taxonomy" id="1232801"/>
    <lineage>
        <taxon>Eukaryota</taxon>
        <taxon>Metazoa</taxon>
        <taxon>Ecdysozoa</taxon>
        <taxon>Arthropoda</taxon>
        <taxon>Crustacea</taxon>
        <taxon>Multicrustacea</taxon>
        <taxon>Cirripedia</taxon>
        <taxon>Thoracica</taxon>
        <taxon>Thoracicalcarea</taxon>
        <taxon>Balanomorpha</taxon>
        <taxon>Balanoidea</taxon>
        <taxon>Balanidae</taxon>
        <taxon>Amphibalaninae</taxon>
        <taxon>Amphibalanus</taxon>
    </lineage>
</organism>
<accession>A0A6A4WAR8</accession>
<dbReference type="Proteomes" id="UP000440578">
    <property type="component" value="Unassembled WGS sequence"/>
</dbReference>
<comment type="caution">
    <text evidence="2">The sequence shown here is derived from an EMBL/GenBank/DDBJ whole genome shotgun (WGS) entry which is preliminary data.</text>
</comment>
<dbReference type="AlphaFoldDB" id="A0A6A4WAR8"/>
<evidence type="ECO:0000313" key="3">
    <source>
        <dbReference type="Proteomes" id="UP000440578"/>
    </source>
</evidence>
<proteinExistence type="predicted"/>
<keyword evidence="1" id="KW-0732">Signal</keyword>
<evidence type="ECO:0000313" key="2">
    <source>
        <dbReference type="EMBL" id="KAF0303675.1"/>
    </source>
</evidence>
<gene>
    <name evidence="2" type="ORF">FJT64_024396</name>
</gene>
<keyword evidence="3" id="KW-1185">Reference proteome</keyword>
<protein>
    <submittedName>
        <fullName evidence="2">Uncharacterized protein</fullName>
    </submittedName>
</protein>
<reference evidence="2 3" key="1">
    <citation type="submission" date="2019-07" db="EMBL/GenBank/DDBJ databases">
        <title>Draft genome assembly of a fouling barnacle, Amphibalanus amphitrite (Darwin, 1854): The first reference genome for Thecostraca.</title>
        <authorList>
            <person name="Kim W."/>
        </authorList>
    </citation>
    <scope>NUCLEOTIDE SEQUENCE [LARGE SCALE GENOMIC DNA]</scope>
    <source>
        <strain evidence="2">SNU_AA5</strain>
        <tissue evidence="2">Soma without cirri and trophi</tissue>
    </source>
</reference>
<sequence>MQRSSSRNLVAAALLVTVVSLVISSADSAVLARQPREVSNLRWSRLPKCNLGSICGFRVFGVAYDDESSFVQTCHCPWNCAEDYFNLATQVSKFRCKE</sequence>
<feature type="signal peptide" evidence="1">
    <location>
        <begin position="1"/>
        <end position="28"/>
    </location>
</feature>